<keyword evidence="4" id="KW-1185">Reference proteome</keyword>
<protein>
    <recommendedName>
        <fullName evidence="5">Endolytic transglycosylase MltG</fullName>
    </recommendedName>
</protein>
<name>A0ABV5KZ84_9BACL</name>
<feature type="compositionally biased region" description="Low complexity" evidence="1">
    <location>
        <begin position="72"/>
        <end position="121"/>
    </location>
</feature>
<evidence type="ECO:0000313" key="3">
    <source>
        <dbReference type="EMBL" id="MFB9329728.1"/>
    </source>
</evidence>
<accession>A0ABV5KZ84</accession>
<evidence type="ECO:0000256" key="2">
    <source>
        <dbReference type="SAM" id="Phobius"/>
    </source>
</evidence>
<sequence length="224" mass="23022">MSKRSFLTGMGTGVIVGTILLQLFLIGQGNESGSANPLAAGDTYTQEEVDLMLEDERAKVKAEIAAQEKEAGAATKKPAAGTTQTPAKTTPATGQKTAGQQAAGSAAGTTANTGNTAGTAGVKQSTSPIFEGANGRIIIRILPGKGVKDAADLLYESKIIADKKALLTLMKGKTVRAGYFGFSGNLTLKQVRDILTSPPIQAKKAEAEIEARKANATAKTANNS</sequence>
<dbReference type="Proteomes" id="UP001589747">
    <property type="component" value="Unassembled WGS sequence"/>
</dbReference>
<evidence type="ECO:0008006" key="5">
    <source>
        <dbReference type="Google" id="ProtNLM"/>
    </source>
</evidence>
<dbReference type="EMBL" id="JBHMDO010000044">
    <property type="protein sequence ID" value="MFB9329728.1"/>
    <property type="molecule type" value="Genomic_DNA"/>
</dbReference>
<organism evidence="3 4">
    <name type="scientific">Paenibacillus aurantiacus</name>
    <dbReference type="NCBI Taxonomy" id="1936118"/>
    <lineage>
        <taxon>Bacteria</taxon>
        <taxon>Bacillati</taxon>
        <taxon>Bacillota</taxon>
        <taxon>Bacilli</taxon>
        <taxon>Bacillales</taxon>
        <taxon>Paenibacillaceae</taxon>
        <taxon>Paenibacillus</taxon>
    </lineage>
</organism>
<reference evidence="3 4" key="1">
    <citation type="submission" date="2024-09" db="EMBL/GenBank/DDBJ databases">
        <authorList>
            <person name="Sun Q."/>
            <person name="Mori K."/>
        </authorList>
    </citation>
    <scope>NUCLEOTIDE SEQUENCE [LARGE SCALE GENOMIC DNA]</scope>
    <source>
        <strain evidence="3 4">TISTR 2452</strain>
    </source>
</reference>
<gene>
    <name evidence="3" type="ORF">ACFFSY_27635</name>
</gene>
<evidence type="ECO:0000313" key="4">
    <source>
        <dbReference type="Proteomes" id="UP001589747"/>
    </source>
</evidence>
<comment type="caution">
    <text evidence="3">The sequence shown here is derived from an EMBL/GenBank/DDBJ whole genome shotgun (WGS) entry which is preliminary data.</text>
</comment>
<keyword evidence="2" id="KW-1133">Transmembrane helix</keyword>
<dbReference type="Gene3D" id="3.30.1490.480">
    <property type="entry name" value="Endolytic murein transglycosylase"/>
    <property type="match status" value="1"/>
</dbReference>
<dbReference type="RefSeq" id="WP_377500240.1">
    <property type="nucleotide sequence ID" value="NZ_JBHMDO010000044.1"/>
</dbReference>
<keyword evidence="2" id="KW-0472">Membrane</keyword>
<feature type="transmembrane region" description="Helical" evidence="2">
    <location>
        <begin position="6"/>
        <end position="26"/>
    </location>
</feature>
<feature type="region of interest" description="Disordered" evidence="1">
    <location>
        <begin position="66"/>
        <end position="126"/>
    </location>
</feature>
<keyword evidence="2" id="KW-0812">Transmembrane</keyword>
<evidence type="ECO:0000256" key="1">
    <source>
        <dbReference type="SAM" id="MobiDB-lite"/>
    </source>
</evidence>
<proteinExistence type="predicted"/>